<dbReference type="InterPro" id="IPR009057">
    <property type="entry name" value="Homeodomain-like_sf"/>
</dbReference>
<dbReference type="Gene3D" id="1.10.10.60">
    <property type="entry name" value="Homeodomain-like"/>
    <property type="match status" value="1"/>
</dbReference>
<dbReference type="InterPro" id="IPR001647">
    <property type="entry name" value="HTH_TetR"/>
</dbReference>
<dbReference type="Gene3D" id="1.10.357.10">
    <property type="entry name" value="Tetracycline Repressor, domain 2"/>
    <property type="match status" value="1"/>
</dbReference>
<dbReference type="PRINTS" id="PR00455">
    <property type="entry name" value="HTHTETR"/>
</dbReference>
<dbReference type="GO" id="GO:0006355">
    <property type="term" value="P:regulation of DNA-templated transcription"/>
    <property type="evidence" value="ECO:0007669"/>
    <property type="project" value="UniProtKB-ARBA"/>
</dbReference>
<dbReference type="AlphaFoldDB" id="A0A6H2H0E7"/>
<dbReference type="EMBL" id="CP051428">
    <property type="protein sequence ID" value="QJC53164.1"/>
    <property type="molecule type" value="Genomic_DNA"/>
</dbReference>
<dbReference type="Pfam" id="PF00440">
    <property type="entry name" value="TetR_N"/>
    <property type="match status" value="1"/>
</dbReference>
<dbReference type="InterPro" id="IPR050109">
    <property type="entry name" value="HTH-type_TetR-like_transc_reg"/>
</dbReference>
<evidence type="ECO:0000313" key="5">
    <source>
        <dbReference type="Proteomes" id="UP000502136"/>
    </source>
</evidence>
<sequence>MSSNLFQEILLSNASKLSVKQERIVEAAIQLFAEKGYSNTSTAEIAKAAEVSEASIFKQYGTKEKLLLHLIVPRVKEFFPVMAEEVIGSIVRTNSSLEGFLRAFLQNRVQFALENKDILRVLIKELVYKEEIKKEILPYLADVAASRLLPVIELFQERGELAQLPPRTVMRMLFTFIGGFFASRFVLLNQDHVTNEEIEDAVRFMLDGIRNPSSD</sequence>
<dbReference type="PANTHER" id="PTHR30055:SF222">
    <property type="entry name" value="REGULATORY PROTEIN"/>
    <property type="match status" value="1"/>
</dbReference>
<feature type="domain" description="HTH tetR-type" evidence="3">
    <location>
        <begin position="18"/>
        <end position="78"/>
    </location>
</feature>
<dbReference type="InterPro" id="IPR036271">
    <property type="entry name" value="Tet_transcr_reg_TetR-rel_C_sf"/>
</dbReference>
<protein>
    <submittedName>
        <fullName evidence="4">TetR/AcrR family transcriptional regulator</fullName>
    </submittedName>
</protein>
<evidence type="ECO:0000313" key="4">
    <source>
        <dbReference type="EMBL" id="QJC53164.1"/>
    </source>
</evidence>
<gene>
    <name evidence="4" type="ORF">HGI30_17360</name>
</gene>
<dbReference type="Proteomes" id="UP000502136">
    <property type="component" value="Chromosome"/>
</dbReference>
<dbReference type="PANTHER" id="PTHR30055">
    <property type="entry name" value="HTH-TYPE TRANSCRIPTIONAL REGULATOR RUTR"/>
    <property type="match status" value="1"/>
</dbReference>
<reference evidence="4 5" key="1">
    <citation type="submission" date="2020-04" db="EMBL/GenBank/DDBJ databases">
        <title>Novel Paenibacillus strain UniB2 isolated from commercial digestive syrup.</title>
        <authorList>
            <person name="Thorat V."/>
            <person name="Kirdat K."/>
            <person name="Tiwarekar B."/>
            <person name="Yadav A."/>
        </authorList>
    </citation>
    <scope>NUCLEOTIDE SEQUENCE [LARGE SCALE GENOMIC DNA]</scope>
    <source>
        <strain evidence="4 5">UniB2</strain>
    </source>
</reference>
<evidence type="ECO:0000256" key="2">
    <source>
        <dbReference type="PROSITE-ProRule" id="PRU00335"/>
    </source>
</evidence>
<dbReference type="SUPFAM" id="SSF46689">
    <property type="entry name" value="Homeodomain-like"/>
    <property type="match status" value="1"/>
</dbReference>
<name>A0A6H2H0E7_9BACL</name>
<dbReference type="GO" id="GO:0003677">
    <property type="term" value="F:DNA binding"/>
    <property type="evidence" value="ECO:0007669"/>
    <property type="project" value="UniProtKB-UniRule"/>
</dbReference>
<dbReference type="RefSeq" id="WP_168908705.1">
    <property type="nucleotide sequence ID" value="NZ_CP051428.1"/>
</dbReference>
<dbReference type="SUPFAM" id="SSF48498">
    <property type="entry name" value="Tetracyclin repressor-like, C-terminal domain"/>
    <property type="match status" value="1"/>
</dbReference>
<dbReference type="KEGG" id="palr:HGI30_17360"/>
<accession>A0A6H2H0E7</accession>
<dbReference type="PROSITE" id="PS50977">
    <property type="entry name" value="HTH_TETR_2"/>
    <property type="match status" value="1"/>
</dbReference>
<evidence type="ECO:0000259" key="3">
    <source>
        <dbReference type="PROSITE" id="PS50977"/>
    </source>
</evidence>
<organism evidence="4 5">
    <name type="scientific">Paenibacillus albicereus</name>
    <dbReference type="NCBI Taxonomy" id="2726185"/>
    <lineage>
        <taxon>Bacteria</taxon>
        <taxon>Bacillati</taxon>
        <taxon>Bacillota</taxon>
        <taxon>Bacilli</taxon>
        <taxon>Bacillales</taxon>
        <taxon>Paenibacillaceae</taxon>
        <taxon>Paenibacillus</taxon>
    </lineage>
</organism>
<feature type="DNA-binding region" description="H-T-H motif" evidence="2">
    <location>
        <begin position="41"/>
        <end position="60"/>
    </location>
</feature>
<keyword evidence="5" id="KW-1185">Reference proteome</keyword>
<proteinExistence type="predicted"/>
<evidence type="ECO:0000256" key="1">
    <source>
        <dbReference type="ARBA" id="ARBA00023125"/>
    </source>
</evidence>
<keyword evidence="1 2" id="KW-0238">DNA-binding</keyword>